<evidence type="ECO:0000259" key="3">
    <source>
        <dbReference type="Pfam" id="PF11817"/>
    </source>
</evidence>
<organism evidence="4 5">
    <name type="scientific">Heliocybe sulcata</name>
    <dbReference type="NCBI Taxonomy" id="5364"/>
    <lineage>
        <taxon>Eukaryota</taxon>
        <taxon>Fungi</taxon>
        <taxon>Dikarya</taxon>
        <taxon>Basidiomycota</taxon>
        <taxon>Agaricomycotina</taxon>
        <taxon>Agaricomycetes</taxon>
        <taxon>Gloeophyllales</taxon>
        <taxon>Gloeophyllaceae</taxon>
        <taxon>Heliocybe</taxon>
    </lineage>
</organism>
<dbReference type="OrthoDB" id="6278596at2759"/>
<evidence type="ECO:0000256" key="2">
    <source>
        <dbReference type="SAM" id="SignalP"/>
    </source>
</evidence>
<feature type="domain" description="Trafficking protein particle complex subunit 11" evidence="3">
    <location>
        <begin position="344"/>
        <end position="483"/>
    </location>
</feature>
<dbReference type="Proteomes" id="UP000305948">
    <property type="component" value="Unassembled WGS sequence"/>
</dbReference>
<dbReference type="InterPro" id="IPR021773">
    <property type="entry name" value="TPC11"/>
</dbReference>
<keyword evidence="5" id="KW-1185">Reference proteome</keyword>
<dbReference type="AlphaFoldDB" id="A0A5C3N0X2"/>
<feature type="region of interest" description="Disordered" evidence="1">
    <location>
        <begin position="144"/>
        <end position="179"/>
    </location>
</feature>
<proteinExistence type="predicted"/>
<evidence type="ECO:0000313" key="4">
    <source>
        <dbReference type="EMBL" id="TFK50937.1"/>
    </source>
</evidence>
<evidence type="ECO:0000256" key="1">
    <source>
        <dbReference type="SAM" id="MobiDB-lite"/>
    </source>
</evidence>
<accession>A0A5C3N0X2</accession>
<dbReference type="PANTHER" id="PTHR14374:SF0">
    <property type="entry name" value="TRAFFICKING PROTEIN PARTICLE COMPLEX SUBUNIT 11"/>
    <property type="match status" value="1"/>
</dbReference>
<dbReference type="EMBL" id="ML213512">
    <property type="protein sequence ID" value="TFK50937.1"/>
    <property type="molecule type" value="Genomic_DNA"/>
</dbReference>
<keyword evidence="2" id="KW-0732">Signal</keyword>
<feature type="signal peptide" evidence="2">
    <location>
        <begin position="1"/>
        <end position="20"/>
    </location>
</feature>
<feature type="domain" description="Trafficking protein particle complex subunit 11" evidence="3">
    <location>
        <begin position="495"/>
        <end position="600"/>
    </location>
</feature>
<feature type="chain" id="PRO_5022673874" description="Trafficking protein particle complex subunit 11 domain-containing protein" evidence="2">
    <location>
        <begin position="21"/>
        <end position="1257"/>
    </location>
</feature>
<feature type="compositionally biased region" description="Basic and acidic residues" evidence="1">
    <location>
        <begin position="153"/>
        <end position="170"/>
    </location>
</feature>
<reference evidence="4 5" key="1">
    <citation type="journal article" date="2019" name="Nat. Ecol. Evol.">
        <title>Megaphylogeny resolves global patterns of mushroom evolution.</title>
        <authorList>
            <person name="Varga T."/>
            <person name="Krizsan K."/>
            <person name="Foldi C."/>
            <person name="Dima B."/>
            <person name="Sanchez-Garcia M."/>
            <person name="Sanchez-Ramirez S."/>
            <person name="Szollosi G.J."/>
            <person name="Szarkandi J.G."/>
            <person name="Papp V."/>
            <person name="Albert L."/>
            <person name="Andreopoulos W."/>
            <person name="Angelini C."/>
            <person name="Antonin V."/>
            <person name="Barry K.W."/>
            <person name="Bougher N.L."/>
            <person name="Buchanan P."/>
            <person name="Buyck B."/>
            <person name="Bense V."/>
            <person name="Catcheside P."/>
            <person name="Chovatia M."/>
            <person name="Cooper J."/>
            <person name="Damon W."/>
            <person name="Desjardin D."/>
            <person name="Finy P."/>
            <person name="Geml J."/>
            <person name="Haridas S."/>
            <person name="Hughes K."/>
            <person name="Justo A."/>
            <person name="Karasinski D."/>
            <person name="Kautmanova I."/>
            <person name="Kiss B."/>
            <person name="Kocsube S."/>
            <person name="Kotiranta H."/>
            <person name="LaButti K.M."/>
            <person name="Lechner B.E."/>
            <person name="Liimatainen K."/>
            <person name="Lipzen A."/>
            <person name="Lukacs Z."/>
            <person name="Mihaltcheva S."/>
            <person name="Morgado L.N."/>
            <person name="Niskanen T."/>
            <person name="Noordeloos M.E."/>
            <person name="Ohm R.A."/>
            <person name="Ortiz-Santana B."/>
            <person name="Ovrebo C."/>
            <person name="Racz N."/>
            <person name="Riley R."/>
            <person name="Savchenko A."/>
            <person name="Shiryaev A."/>
            <person name="Soop K."/>
            <person name="Spirin V."/>
            <person name="Szebenyi C."/>
            <person name="Tomsovsky M."/>
            <person name="Tulloss R.E."/>
            <person name="Uehling J."/>
            <person name="Grigoriev I.V."/>
            <person name="Vagvolgyi C."/>
            <person name="Papp T."/>
            <person name="Martin F.M."/>
            <person name="Miettinen O."/>
            <person name="Hibbett D.S."/>
            <person name="Nagy L.G."/>
        </authorList>
    </citation>
    <scope>NUCLEOTIDE SEQUENCE [LARGE SCALE GENOMIC DNA]</scope>
    <source>
        <strain evidence="4 5">OMC1185</strain>
    </source>
</reference>
<feature type="region of interest" description="Disordered" evidence="1">
    <location>
        <begin position="1219"/>
        <end position="1257"/>
    </location>
</feature>
<dbReference type="PANTHER" id="PTHR14374">
    <property type="entry name" value="FOIE GRAS"/>
    <property type="match status" value="1"/>
</dbReference>
<gene>
    <name evidence="4" type="ORF">OE88DRAFT_1726063</name>
</gene>
<protein>
    <recommendedName>
        <fullName evidence="3">Trafficking protein particle complex subunit 11 domain-containing protein</fullName>
    </recommendedName>
</protein>
<name>A0A5C3N0X2_9AGAM</name>
<evidence type="ECO:0000313" key="5">
    <source>
        <dbReference type="Proteomes" id="UP000305948"/>
    </source>
</evidence>
<dbReference type="STRING" id="5364.A0A5C3N0X2"/>
<sequence length="1257" mass="140008">MNSYPPELLVQLAPVLFVAGLEFAAAPQTPQSPTAKSQDPFVLLSTRLKDALTSQRKVAVWQPEKAKTFQVVLVDKEVRFPPRKIYPPEEQHSHVAHSPLSPLTPTSPLHPDGLIAPIWIRKHTTLVPSVFVLFMRLFEYPPHTPKSPLDPPDADRDREQEQEERRKDTELSAEIAQRKKSTAERGLKLTVVLIASRKMLDDPSLDGRLTYIRRQSGLDSRASLFVLSPVTASELTEFVQSLQQALWDPAIEYYTSHSKRVRRKRNRHAQSSTSFSSALSPLGSAAVARPLRPEGWTVRYEYKMACFAEFRGEDEVALKHYQDAYEMLVTMFGLASMLPARTKRWAEAKVLADCINLKICKLYLYNEEYTLALSQHNSHVRKFSDLSRSWGIGEETFEFWSWAARQYRILAELLEQGTRSTLKIPTHRLPAVAAAQRPGVEVDAMRALGMNPSHALQHPGFYYYTAARRTERRRERFLAVSEDDATRMAPPGYTNEKKVDHLTIILELYTKSYELFKQYAPPNVQSQGRLTLYIAYRIAQTYYDSGKFDMAVRFFERIAKTYRRESWGSMMGPLLSTWYRCAQQLGDVELSVKLLIEMIGHGSELGREDSSELAEDLLAVMQSTAPSTVDEALVVDLSEAAPLFTSDVIFWKSEATVGEEVAFQVSLTAPSDISLASVPFTSIAVFLSDENAAVIVQHVDTDGGESERVSRIDLGAVPLPDETGSSNSTKEVSGSLRWGAGDTLVLSGLIKASAPSVVKVAKLIVTLKQGSWWVEIPFDPSSARPTSASNPKWLWSVDPVQYLAVQRPEYSSVTIRNPSHELRFRLHHQEPAYLGEEYPITIDITNIDTREFDVVVDALLHPTELDDAEDHIRFGDEESNSLIKGISFGPLAPGVSVLKTLYLTSTRAAGSRTLDISVQSRSAGSADGSSPVSPSTSSTVVADTNEVLHTQVVPTVDALKIDHNIIYRRSLDHSPGMEDTHERDLLSGTNAMQAVVTTRLECVGPWGINVERVMLSQKDHSSCSVLDTSLEEEDNADMEWLPGDEYCIVSRLHLTLDEDEKYDENPLLGPGEYEVRWRRILPDGDLGSTSVSQFLLPPLRPPADGLVALVDVPSTAKLHTPVLIRLTVRNGQVSRSANVTVQLEPEPSDCFIVGGLRSGRLPILLPGAEETVLWQLIPLECGFAKLPNIKVLDRRKVPSAGQGETETEEEAVKVVDIRWEGRSADGSEDHVSTRRSVDSSDSESDKRQVVPTILVLP</sequence>
<feature type="compositionally biased region" description="Basic and acidic residues" evidence="1">
    <location>
        <begin position="1219"/>
        <end position="1248"/>
    </location>
</feature>
<dbReference type="Pfam" id="PF11817">
    <property type="entry name" value="Foie-gras_1"/>
    <property type="match status" value="2"/>
</dbReference>